<dbReference type="EMBL" id="LHXV01000037">
    <property type="protein sequence ID" value="KXB00924.1"/>
    <property type="molecule type" value="Genomic_DNA"/>
</dbReference>
<keyword evidence="2" id="KW-1185">Reference proteome</keyword>
<evidence type="ECO:0000313" key="1">
    <source>
        <dbReference type="EMBL" id="KXB00924.1"/>
    </source>
</evidence>
<comment type="caution">
    <text evidence="1">The sequence shown here is derived from an EMBL/GenBank/DDBJ whole genome shotgun (WGS) entry which is preliminary data.</text>
</comment>
<name>A0A133V3B2_9EURY</name>
<evidence type="ECO:0000313" key="2">
    <source>
        <dbReference type="Proteomes" id="UP000070344"/>
    </source>
</evidence>
<accession>A0A133V3B2</accession>
<gene>
    <name evidence="1" type="ORF">AKJ41_03470</name>
</gene>
<proteinExistence type="predicted"/>
<protein>
    <submittedName>
        <fullName evidence="1">Uncharacterized protein</fullName>
    </submittedName>
</protein>
<dbReference type="AlphaFoldDB" id="A0A133V3B2"/>
<dbReference type="Proteomes" id="UP000070344">
    <property type="component" value="Unassembled WGS sequence"/>
</dbReference>
<reference evidence="1 2" key="1">
    <citation type="journal article" date="2016" name="Sci. Rep.">
        <title>Metabolic traits of an uncultured archaeal lineage -MSBL1- from brine pools of the Red Sea.</title>
        <authorList>
            <person name="Mwirichia R."/>
            <person name="Alam I."/>
            <person name="Rashid M."/>
            <person name="Vinu M."/>
            <person name="Ba-Alawi W."/>
            <person name="Anthony Kamau A."/>
            <person name="Kamanda Ngugi D."/>
            <person name="Goker M."/>
            <person name="Klenk H.P."/>
            <person name="Bajic V."/>
            <person name="Stingl U."/>
        </authorList>
    </citation>
    <scope>NUCLEOTIDE SEQUENCE [LARGE SCALE GENOMIC DNA]</scope>
    <source>
        <strain evidence="1">SCGC-AAA259O05</strain>
    </source>
</reference>
<sequence>MPIGDEYKEKIKGEKGRTVGVKCTLCGYEANCKPVRGGAMGASGAVSRHLEKEHAEAVKDEGDWLGC</sequence>
<organism evidence="1 2">
    <name type="scientific">candidate division MSBL1 archaeon SCGC-AAA259O05</name>
    <dbReference type="NCBI Taxonomy" id="1698271"/>
    <lineage>
        <taxon>Archaea</taxon>
        <taxon>Methanobacteriati</taxon>
        <taxon>Methanobacteriota</taxon>
        <taxon>candidate division MSBL1</taxon>
    </lineage>
</organism>